<dbReference type="EMBL" id="JAVDBT010000023">
    <property type="protein sequence ID" value="MDQ2068120.1"/>
    <property type="molecule type" value="Genomic_DNA"/>
</dbReference>
<gene>
    <name evidence="2" type="ORF">Q9295_17240</name>
</gene>
<dbReference type="InterPro" id="IPR005546">
    <property type="entry name" value="Autotransporte_beta"/>
</dbReference>
<dbReference type="Pfam" id="PF03797">
    <property type="entry name" value="Autotransporter"/>
    <property type="match status" value="1"/>
</dbReference>
<keyword evidence="3" id="KW-1185">Reference proteome</keyword>
<name>A0ABU0W275_9RHOB</name>
<accession>A0ABU0W275</accession>
<evidence type="ECO:0000313" key="2">
    <source>
        <dbReference type="EMBL" id="MDQ2068120.1"/>
    </source>
</evidence>
<protein>
    <submittedName>
        <fullName evidence="2">Autotransporter outer membrane beta-barrel domain-containing protein</fullName>
    </submittedName>
</protein>
<reference evidence="2 3" key="1">
    <citation type="submission" date="2023-08" db="EMBL/GenBank/DDBJ databases">
        <title>Characterization of two Paracoccaceae strains isolated from Phycosphere and proposal of Xinfangfangia lacusdiani sp. nov.</title>
        <authorList>
            <person name="Deng Y."/>
            <person name="Zhang Y.Q."/>
        </authorList>
    </citation>
    <scope>NUCLEOTIDE SEQUENCE [LARGE SCALE GENOMIC DNA]</scope>
    <source>
        <strain evidence="2 3">CPCC 101601</strain>
    </source>
</reference>
<evidence type="ECO:0000259" key="1">
    <source>
        <dbReference type="PROSITE" id="PS51208"/>
    </source>
</evidence>
<sequence>MTVSKSALTVSESGEGNSETFTVVLNSQPTASVSVAVASSAVANATVAPAALTFTSSNWNVPQTVTVTGVNDLIDNAASRLATVSMVAASGDANYEGIAISSVAVTVTDDNDAKGVTVSKSTLTVSESGAGNSETFTVVLNSQPTADVSVAVASSAVANATVAPAALTFTSANWNVPQTVTVTGVNDLIDNAASRLATVSMVAASGDANYEGIAISSVAVTVTDDNDAKGVTVSKSTLTVSESGAGNSETFTVVLNSQPTANVSVAVASSAVANATVAPAALTFTSANWNVPQTVTVTGVNDLIDNAASRNATVSMVAASGDANYEGIAISSVAVTVTDDNDAKGVTVSKSTLTVSESGAGNSETFTVVLNSQPTADVSVAVASSAVANATVAPAALTFTSSNWNVPQTVTVTGVNDLIDNAASRLATVSMVAASGDANYEGIAISSVAVTVTDDNDAKGVTVSKSTLTVSESGAGNSETFTVVLNSQPTADVSVAVASSAVANATVAPAALTFTSANWNVPQTVTVTGVNDLIDNAASRLATVSMVAASGDANYEGIAISSVAVTVTDDNDAKGVTVSKSTLTVSESGAGNSETFTVVLNSQPTADVSVAVASSAVADATVAPAALTFTPSNWNVPQTVTVTGVDDLIDNAESRNATVSMVAASGDANYEGIAISSVAVTVNDDNDAAGISVTPSALTMAENETRTFQVALLSQPAGDVRIVVSSIDVGTAAVSGAVANELVLTFNTANWATAQQVTVTGVDDSIPGGGNRSTTVALSLDDPASYPVEPSDVTVTVKDEESADEELITETFEQVTGAFIGRRMERMMSAEPSRYRFDRRRAANGPPEITVSTKGGVGDFALSYGRTTQGGAWHSWAEAEFTVYKDSIGSLDARDGRFGIVSLGADYLLSENVALGVMVQLDTTSEETLGFSDVSGTGWMVGPYLSMQVAPELYFSARAAWGSSTNDASVDIGGSMYSGNFKTDRSLARAMLYGTLEMGQAKLTPSAEVSYMRESQQDYTVSDGVVTTAITGAEAELWQLAMAADIEMPLSGGQSGMIFFARPQLAWAIDSSGFDAHDGATGSLELGMRTGAGSYWKGEFAIGYDGIGQSDFEAFSARASMSIPF</sequence>
<dbReference type="InterPro" id="IPR036709">
    <property type="entry name" value="Autotransporte_beta_dom_sf"/>
</dbReference>
<organism evidence="2 3">
    <name type="scientific">Pseudogemmobacter lacusdianii</name>
    <dbReference type="NCBI Taxonomy" id="3069608"/>
    <lineage>
        <taxon>Bacteria</taxon>
        <taxon>Pseudomonadati</taxon>
        <taxon>Pseudomonadota</taxon>
        <taxon>Alphaproteobacteria</taxon>
        <taxon>Rhodobacterales</taxon>
        <taxon>Paracoccaceae</taxon>
        <taxon>Pseudogemmobacter</taxon>
    </lineage>
</organism>
<dbReference type="PROSITE" id="PS51208">
    <property type="entry name" value="AUTOTRANSPORTER"/>
    <property type="match status" value="1"/>
</dbReference>
<proteinExistence type="predicted"/>
<dbReference type="RefSeq" id="WP_306681827.1">
    <property type="nucleotide sequence ID" value="NZ_JAVDBT010000023.1"/>
</dbReference>
<comment type="caution">
    <text evidence="2">The sequence shown here is derived from an EMBL/GenBank/DDBJ whole genome shotgun (WGS) entry which is preliminary data.</text>
</comment>
<dbReference type="SUPFAM" id="SSF103515">
    <property type="entry name" value="Autotransporter"/>
    <property type="match status" value="1"/>
</dbReference>
<feature type="domain" description="Autotransporter" evidence="1">
    <location>
        <begin position="868"/>
        <end position="1125"/>
    </location>
</feature>
<dbReference type="Gene3D" id="2.40.128.130">
    <property type="entry name" value="Autotransporter beta-domain"/>
    <property type="match status" value="1"/>
</dbReference>
<evidence type="ECO:0000313" key="3">
    <source>
        <dbReference type="Proteomes" id="UP001239680"/>
    </source>
</evidence>
<dbReference type="SMART" id="SM00869">
    <property type="entry name" value="Autotransporter"/>
    <property type="match status" value="1"/>
</dbReference>
<dbReference type="Proteomes" id="UP001239680">
    <property type="component" value="Unassembled WGS sequence"/>
</dbReference>